<dbReference type="EMBL" id="JXTP01000022">
    <property type="protein sequence ID" value="KIU28989.1"/>
    <property type="molecule type" value="Genomic_DNA"/>
</dbReference>
<dbReference type="Pfam" id="PF03960">
    <property type="entry name" value="ArsC"/>
    <property type="match status" value="1"/>
</dbReference>
<organism evidence="7 8">
    <name type="scientific">Sphingomonas melonis</name>
    <dbReference type="NCBI Taxonomy" id="152682"/>
    <lineage>
        <taxon>Bacteria</taxon>
        <taxon>Pseudomonadati</taxon>
        <taxon>Pseudomonadota</taxon>
        <taxon>Alphaproteobacteria</taxon>
        <taxon>Sphingomonadales</taxon>
        <taxon>Sphingomonadaceae</taxon>
        <taxon>Sphingomonas</taxon>
    </lineage>
</organism>
<dbReference type="Gene3D" id="3.40.30.10">
    <property type="entry name" value="Glutaredoxin"/>
    <property type="match status" value="1"/>
</dbReference>
<dbReference type="AlphaFoldDB" id="A0A0D1KXB8"/>
<sequence length="111" mass="12058">MHATIYHNPRCGTSRSTLALLEEAGADVTVIEYLKHPPTVAELSRLYAAAGLTPREGLRMTEPDAKALADADDATILEAMTINPIIIQRPLVETDKGVVLARPAEKVREIL</sequence>
<dbReference type="InterPro" id="IPR006659">
    <property type="entry name" value="Arsenate_reductase"/>
</dbReference>
<dbReference type="PROSITE" id="PS51353">
    <property type="entry name" value="ARSC"/>
    <property type="match status" value="1"/>
</dbReference>
<keyword evidence="3" id="KW-0560">Oxidoreductase</keyword>
<evidence type="ECO:0000256" key="3">
    <source>
        <dbReference type="ARBA" id="ARBA00023002"/>
    </source>
</evidence>
<comment type="caution">
    <text evidence="7">The sequence shown here is derived from an EMBL/GenBank/DDBJ whole genome shotgun (WGS) entry which is preliminary data.</text>
</comment>
<protein>
    <recommendedName>
        <fullName evidence="5">Arsenate reductase</fullName>
        <ecNumber evidence="4">1.20.4.1</ecNumber>
    </recommendedName>
</protein>
<evidence type="ECO:0000256" key="1">
    <source>
        <dbReference type="ARBA" id="ARBA00007198"/>
    </source>
</evidence>
<accession>A0A0D1KXB8</accession>
<keyword evidence="2" id="KW-0059">Arsenical resistance</keyword>
<evidence type="ECO:0000256" key="6">
    <source>
        <dbReference type="PROSITE-ProRule" id="PRU01282"/>
    </source>
</evidence>
<dbReference type="GO" id="GO:0046685">
    <property type="term" value="P:response to arsenic-containing substance"/>
    <property type="evidence" value="ECO:0007669"/>
    <property type="project" value="UniProtKB-KW"/>
</dbReference>
<dbReference type="InterPro" id="IPR006660">
    <property type="entry name" value="Arsenate_reductase-like"/>
</dbReference>
<dbReference type="EC" id="1.20.4.1" evidence="4"/>
<dbReference type="PANTHER" id="PTHR30041:SF5">
    <property type="entry name" value="ARSENATE REDUCTASE-RELATED"/>
    <property type="match status" value="1"/>
</dbReference>
<dbReference type="SUPFAM" id="SSF52833">
    <property type="entry name" value="Thioredoxin-like"/>
    <property type="match status" value="1"/>
</dbReference>
<name>A0A0D1KXB8_9SPHN</name>
<gene>
    <name evidence="7" type="ORF">SR41_05760</name>
</gene>
<evidence type="ECO:0000313" key="7">
    <source>
        <dbReference type="EMBL" id="KIU28989.1"/>
    </source>
</evidence>
<proteinExistence type="inferred from homology"/>
<dbReference type="Proteomes" id="UP000033203">
    <property type="component" value="Unassembled WGS sequence"/>
</dbReference>
<evidence type="ECO:0000313" key="8">
    <source>
        <dbReference type="Proteomes" id="UP000033203"/>
    </source>
</evidence>
<dbReference type="InterPro" id="IPR036249">
    <property type="entry name" value="Thioredoxin-like_sf"/>
</dbReference>
<dbReference type="GeneID" id="93796521"/>
<dbReference type="PANTHER" id="PTHR30041">
    <property type="entry name" value="ARSENATE REDUCTASE"/>
    <property type="match status" value="1"/>
</dbReference>
<dbReference type="CDD" id="cd03034">
    <property type="entry name" value="ArsC_ArsC"/>
    <property type="match status" value="1"/>
</dbReference>
<dbReference type="GO" id="GO:0008794">
    <property type="term" value="F:arsenate reductase (glutaredoxin) activity"/>
    <property type="evidence" value="ECO:0007669"/>
    <property type="project" value="UniProtKB-EC"/>
</dbReference>
<evidence type="ECO:0000256" key="2">
    <source>
        <dbReference type="ARBA" id="ARBA00022849"/>
    </source>
</evidence>
<dbReference type="RefSeq" id="WP_017977641.1">
    <property type="nucleotide sequence ID" value="NZ_CP023705.1"/>
</dbReference>
<reference evidence="7 8" key="1">
    <citation type="submission" date="2015-01" db="EMBL/GenBank/DDBJ databases">
        <title>Genome of Sphingomonas taxi strain 30a.</title>
        <authorList>
            <person name="Eevers N."/>
            <person name="Van Hamme J."/>
            <person name="Bottos E."/>
            <person name="Weyens N."/>
            <person name="Vangronsveld J."/>
        </authorList>
    </citation>
    <scope>NUCLEOTIDE SEQUENCE [LARGE SCALE GENOMIC DNA]</scope>
    <source>
        <strain evidence="7 8">30a</strain>
    </source>
</reference>
<evidence type="ECO:0000256" key="4">
    <source>
        <dbReference type="ARBA" id="ARBA00038969"/>
    </source>
</evidence>
<dbReference type="PATRIC" id="fig|1549858.7.peg.2897"/>
<comment type="similarity">
    <text evidence="1 6">Belongs to the ArsC family.</text>
</comment>
<evidence type="ECO:0000256" key="5">
    <source>
        <dbReference type="ARBA" id="ARBA00039879"/>
    </source>
</evidence>